<dbReference type="GO" id="GO:0005886">
    <property type="term" value="C:plasma membrane"/>
    <property type="evidence" value="ECO:0007669"/>
    <property type="project" value="TreeGrafter"/>
</dbReference>
<keyword evidence="4" id="KW-1133">Transmembrane helix</keyword>
<dbReference type="EC" id="2.7.7.65" evidence="2"/>
<reference evidence="6" key="1">
    <citation type="submission" date="2018-09" db="EMBL/GenBank/DDBJ databases">
        <authorList>
            <person name="Groschel M."/>
            <person name="Kohl T."/>
            <person name="Conchillo-Sole O."/>
            <person name="Mamat U."/>
            <person name="Yero D."/>
            <person name="Niemann S."/>
            <person name="Daura X."/>
            <person name="Gibert I."/>
        </authorList>
    </citation>
    <scope>NUCLEOTIDE SEQUENCE</scope>
    <source>
        <strain evidence="6">OG156</strain>
    </source>
</reference>
<comment type="cofactor">
    <cofactor evidence="1">
        <name>Mg(2+)</name>
        <dbReference type="ChEBI" id="CHEBI:18420"/>
    </cofactor>
</comment>
<evidence type="ECO:0000256" key="2">
    <source>
        <dbReference type="ARBA" id="ARBA00012528"/>
    </source>
</evidence>
<dbReference type="InterPro" id="IPR043128">
    <property type="entry name" value="Rev_trsase/Diguanyl_cyclase"/>
</dbReference>
<dbReference type="InterPro" id="IPR000160">
    <property type="entry name" value="GGDEF_dom"/>
</dbReference>
<dbReference type="AlphaFoldDB" id="A0A2J0SYC7"/>
<dbReference type="PANTHER" id="PTHR45138">
    <property type="entry name" value="REGULATORY COMPONENTS OF SENSORY TRANSDUCTION SYSTEM"/>
    <property type="match status" value="1"/>
</dbReference>
<comment type="catalytic activity">
    <reaction evidence="3">
        <text>2 GTP = 3',3'-c-di-GMP + 2 diphosphate</text>
        <dbReference type="Rhea" id="RHEA:24898"/>
        <dbReference type="ChEBI" id="CHEBI:33019"/>
        <dbReference type="ChEBI" id="CHEBI:37565"/>
        <dbReference type="ChEBI" id="CHEBI:58805"/>
        <dbReference type="EC" id="2.7.7.65"/>
    </reaction>
</comment>
<dbReference type="NCBIfam" id="TIGR00254">
    <property type="entry name" value="GGDEF"/>
    <property type="match status" value="1"/>
</dbReference>
<keyword evidence="4" id="KW-0812">Transmembrane</keyword>
<name>A0A2J0SYC7_STEMA</name>
<reference evidence="6" key="2">
    <citation type="journal article" date="2020" name="Front. Microbiol.">
        <title>Genetic Variants of the DSF Quorum Sensing System in Stenotrophomonas maltophilia Influence Virulence and Resistance Phenotypes Among Genotypically Diverse Clinical Isolates.</title>
        <authorList>
            <person name="Yero D."/>
            <person name="Huedo P."/>
            <person name="Conchillo-Sole O."/>
            <person name="Martinez-Servat S."/>
            <person name="Mamat U."/>
            <person name="Coves X."/>
            <person name="Llanas F."/>
            <person name="Roca I."/>
            <person name="Vila J."/>
            <person name="Schaible U.E."/>
            <person name="Daura X."/>
            <person name="Gibert I."/>
        </authorList>
    </citation>
    <scope>NUCLEOTIDE SEQUENCE</scope>
    <source>
        <strain evidence="6">OG156</strain>
    </source>
</reference>
<sequence>MGRGRSGQQGRRQGGGEEQGVQGFHAYILAGLGRPGLDHAWRSPHGLDAPAARVTRAHAGEGLMAITDRRIMAGHPDDDGFAAAFDAQVVWRMRWACAVAGAFSLGFAVLDTYWLPPEVHAPVLRWRLGVLLPALLLGVALTFVPMLRRHLQWLGGSVVLVSGLALVTMIWTAHRAGVNYPYEGISLFLLLNYFLCGLRFGVATLTGTLIALAFLLAELQVGRHWAQMLQSVMFVLASNLAGIVGSYISERQARATWRAEQRLDALANHDGLTGLLNRRAFDRQANQIFQRYLRTSHARGALRIAMIDIDYFKRYNDHHGHPAGDTVLHAVATTLAAQLRGSDSVVARYGGEEFVALGHWAPGQPESAPFEQLRQQVQALAIAHADSDAAPVVSVSIGVARWHDDGGDTLEQALARADAALYRAKESGRNRVEVAPDQ</sequence>
<dbReference type="FunFam" id="3.30.70.270:FF:000001">
    <property type="entry name" value="Diguanylate cyclase domain protein"/>
    <property type="match status" value="1"/>
</dbReference>
<feature type="domain" description="GGDEF" evidence="5">
    <location>
        <begin position="300"/>
        <end position="437"/>
    </location>
</feature>
<keyword evidence="4" id="KW-0472">Membrane</keyword>
<dbReference type="GO" id="GO:0043709">
    <property type="term" value="P:cell adhesion involved in single-species biofilm formation"/>
    <property type="evidence" value="ECO:0007669"/>
    <property type="project" value="TreeGrafter"/>
</dbReference>
<dbReference type="Proteomes" id="UP000822271">
    <property type="component" value="Unassembled WGS sequence"/>
</dbReference>
<dbReference type="InterPro" id="IPR050469">
    <property type="entry name" value="Diguanylate_Cyclase"/>
</dbReference>
<dbReference type="GO" id="GO:0052621">
    <property type="term" value="F:diguanylate cyclase activity"/>
    <property type="evidence" value="ECO:0007669"/>
    <property type="project" value="UniProtKB-EC"/>
</dbReference>
<dbReference type="PANTHER" id="PTHR45138:SF9">
    <property type="entry name" value="DIGUANYLATE CYCLASE DGCM-RELATED"/>
    <property type="match status" value="1"/>
</dbReference>
<dbReference type="SMART" id="SM00267">
    <property type="entry name" value="GGDEF"/>
    <property type="match status" value="1"/>
</dbReference>
<feature type="transmembrane region" description="Helical" evidence="4">
    <location>
        <begin position="95"/>
        <end position="114"/>
    </location>
</feature>
<feature type="transmembrane region" description="Helical" evidence="4">
    <location>
        <begin position="228"/>
        <end position="248"/>
    </location>
</feature>
<organism evidence="6 7">
    <name type="scientific">Stenotrophomonas maltophilia</name>
    <name type="common">Pseudomonas maltophilia</name>
    <name type="synonym">Xanthomonas maltophilia</name>
    <dbReference type="NCBI Taxonomy" id="40324"/>
    <lineage>
        <taxon>Bacteria</taxon>
        <taxon>Pseudomonadati</taxon>
        <taxon>Pseudomonadota</taxon>
        <taxon>Gammaproteobacteria</taxon>
        <taxon>Lysobacterales</taxon>
        <taxon>Lysobacteraceae</taxon>
        <taxon>Stenotrophomonas</taxon>
        <taxon>Stenotrophomonas maltophilia group</taxon>
    </lineage>
</organism>
<dbReference type="PROSITE" id="PS50887">
    <property type="entry name" value="GGDEF"/>
    <property type="match status" value="1"/>
</dbReference>
<dbReference type="GO" id="GO:1902201">
    <property type="term" value="P:negative regulation of bacterial-type flagellum-dependent cell motility"/>
    <property type="evidence" value="ECO:0007669"/>
    <property type="project" value="TreeGrafter"/>
</dbReference>
<dbReference type="CDD" id="cd01949">
    <property type="entry name" value="GGDEF"/>
    <property type="match status" value="1"/>
</dbReference>
<feature type="transmembrane region" description="Helical" evidence="4">
    <location>
        <begin position="126"/>
        <end position="144"/>
    </location>
</feature>
<feature type="transmembrane region" description="Helical" evidence="4">
    <location>
        <begin position="191"/>
        <end position="216"/>
    </location>
</feature>
<dbReference type="Pfam" id="PF00990">
    <property type="entry name" value="GGDEF"/>
    <property type="match status" value="1"/>
</dbReference>
<dbReference type="InterPro" id="IPR029787">
    <property type="entry name" value="Nucleotide_cyclase"/>
</dbReference>
<evidence type="ECO:0000256" key="3">
    <source>
        <dbReference type="ARBA" id="ARBA00034247"/>
    </source>
</evidence>
<evidence type="ECO:0000313" key="7">
    <source>
        <dbReference type="Proteomes" id="UP000822271"/>
    </source>
</evidence>
<comment type="caution">
    <text evidence="6">The sequence shown here is derived from an EMBL/GenBank/DDBJ whole genome shotgun (WGS) entry which is preliminary data.</text>
</comment>
<feature type="transmembrane region" description="Helical" evidence="4">
    <location>
        <begin position="151"/>
        <end position="171"/>
    </location>
</feature>
<accession>A0A2J0SYC7</accession>
<dbReference type="SUPFAM" id="SSF55073">
    <property type="entry name" value="Nucleotide cyclase"/>
    <property type="match status" value="1"/>
</dbReference>
<gene>
    <name evidence="6" type="ORF">D7Y33_21755</name>
</gene>
<evidence type="ECO:0000259" key="5">
    <source>
        <dbReference type="PROSITE" id="PS50887"/>
    </source>
</evidence>
<evidence type="ECO:0000256" key="4">
    <source>
        <dbReference type="SAM" id="Phobius"/>
    </source>
</evidence>
<protein>
    <recommendedName>
        <fullName evidence="2">diguanylate cyclase</fullName>
        <ecNumber evidence="2">2.7.7.65</ecNumber>
    </recommendedName>
</protein>
<evidence type="ECO:0000313" key="6">
    <source>
        <dbReference type="EMBL" id="MBA0313606.1"/>
    </source>
</evidence>
<dbReference type="Gene3D" id="3.30.70.270">
    <property type="match status" value="1"/>
</dbReference>
<proteinExistence type="predicted"/>
<dbReference type="EMBL" id="RAUE01000042">
    <property type="protein sequence ID" value="MBA0313606.1"/>
    <property type="molecule type" value="Genomic_DNA"/>
</dbReference>
<evidence type="ECO:0000256" key="1">
    <source>
        <dbReference type="ARBA" id="ARBA00001946"/>
    </source>
</evidence>